<feature type="compositionally biased region" description="Basic residues" evidence="2">
    <location>
        <begin position="7"/>
        <end position="35"/>
    </location>
</feature>
<feature type="region of interest" description="Disordered" evidence="2">
    <location>
        <begin position="1"/>
        <end position="92"/>
    </location>
</feature>
<dbReference type="EMBL" id="RBNI01019660">
    <property type="protein sequence ID" value="RUO96793.1"/>
    <property type="molecule type" value="Genomic_DNA"/>
</dbReference>
<accession>A0A433A285</accession>
<feature type="region of interest" description="Disordered" evidence="2">
    <location>
        <begin position="158"/>
        <end position="177"/>
    </location>
</feature>
<evidence type="ECO:0000256" key="1">
    <source>
        <dbReference type="ARBA" id="ARBA00006795"/>
    </source>
</evidence>
<comment type="caution">
    <text evidence="3">The sequence shown here is derived from an EMBL/GenBank/DDBJ whole genome shotgun (WGS) entry which is preliminary data.</text>
</comment>
<comment type="similarity">
    <text evidence="1">Belongs to the CWF19 family.</text>
</comment>
<evidence type="ECO:0000256" key="2">
    <source>
        <dbReference type="SAM" id="MobiDB-lite"/>
    </source>
</evidence>
<evidence type="ECO:0000313" key="4">
    <source>
        <dbReference type="Proteomes" id="UP000268093"/>
    </source>
</evidence>
<proteinExistence type="inferred from homology"/>
<organism evidence="3 4">
    <name type="scientific">Jimgerdemannia flammicorona</name>
    <dbReference type="NCBI Taxonomy" id="994334"/>
    <lineage>
        <taxon>Eukaryota</taxon>
        <taxon>Fungi</taxon>
        <taxon>Fungi incertae sedis</taxon>
        <taxon>Mucoromycota</taxon>
        <taxon>Mucoromycotina</taxon>
        <taxon>Endogonomycetes</taxon>
        <taxon>Endogonales</taxon>
        <taxon>Endogonaceae</taxon>
        <taxon>Jimgerdemannia</taxon>
    </lineage>
</organism>
<dbReference type="AlphaFoldDB" id="A0A433A285"/>
<evidence type="ECO:0000313" key="3">
    <source>
        <dbReference type="EMBL" id="RUO96793.1"/>
    </source>
</evidence>
<dbReference type="Proteomes" id="UP000268093">
    <property type="component" value="Unassembled WGS sequence"/>
</dbReference>
<name>A0A433A285_9FUNG</name>
<reference evidence="3 4" key="1">
    <citation type="journal article" date="2018" name="New Phytol.">
        <title>Phylogenomics of Endogonaceae and evolution of mycorrhizas within Mucoromycota.</title>
        <authorList>
            <person name="Chang Y."/>
            <person name="Desiro A."/>
            <person name="Na H."/>
            <person name="Sandor L."/>
            <person name="Lipzen A."/>
            <person name="Clum A."/>
            <person name="Barry K."/>
            <person name="Grigoriev I.V."/>
            <person name="Martin F.M."/>
            <person name="Stajich J.E."/>
            <person name="Smith M.E."/>
            <person name="Bonito G."/>
            <person name="Spatafora J.W."/>
        </authorList>
    </citation>
    <scope>NUCLEOTIDE SEQUENCE [LARGE SCALE GENOMIC DNA]</scope>
    <source>
        <strain evidence="3 4">GMNB39</strain>
    </source>
</reference>
<dbReference type="GO" id="GO:0071014">
    <property type="term" value="C:post-mRNA release spliceosomal complex"/>
    <property type="evidence" value="ECO:0007669"/>
    <property type="project" value="TreeGrafter"/>
</dbReference>
<dbReference type="OrthoDB" id="2113965at2759"/>
<gene>
    <name evidence="3" type="ORF">BC936DRAFT_141439</name>
</gene>
<dbReference type="PANTHER" id="PTHR12072">
    <property type="entry name" value="CWF19, CELL CYCLE CONTROL PROTEIN"/>
    <property type="match status" value="1"/>
</dbReference>
<protein>
    <submittedName>
        <fullName evidence="3">Uncharacterized protein</fullName>
    </submittedName>
</protein>
<sequence>MPDDKKHKTSKHSKKDHKDHKKHKKDKKERRHAKKGDHPSESDSAPEDTAEPMWVEKNLHLPGEGNSEKPLTSPQPDTLPPGGVERDSWMTDDSRDFSLFGLTKQKAEKPMKRDPEKVIPSLSLSSSAFLPEIKLTSFHPTSQLFVSDRELNPHLKAGVGLDQYPSEDQRQSVRFGDSGSNWRMMKLKRVMEQARESGRSVEEVGLEKYG</sequence>
<keyword evidence="4" id="KW-1185">Reference proteome</keyword>
<dbReference type="PANTHER" id="PTHR12072:SF5">
    <property type="entry name" value="CWF19-LIKE PROTEIN 2"/>
    <property type="match status" value="1"/>
</dbReference>
<dbReference type="GO" id="GO:0000398">
    <property type="term" value="P:mRNA splicing, via spliceosome"/>
    <property type="evidence" value="ECO:0007669"/>
    <property type="project" value="TreeGrafter"/>
</dbReference>
<dbReference type="InterPro" id="IPR040194">
    <property type="entry name" value="Cwf19-like"/>
</dbReference>
<feature type="non-terminal residue" evidence="3">
    <location>
        <position position="210"/>
    </location>
</feature>